<feature type="domain" description="TonB-dependent receptor-like beta-barrel" evidence="12">
    <location>
        <begin position="226"/>
        <end position="670"/>
    </location>
</feature>
<keyword evidence="9 10" id="KW-0998">Cell outer membrane</keyword>
<dbReference type="EMBL" id="CP104562">
    <property type="protein sequence ID" value="UXH76955.1"/>
    <property type="molecule type" value="Genomic_DNA"/>
</dbReference>
<keyword evidence="8 14" id="KW-0675">Receptor</keyword>
<keyword evidence="15" id="KW-1185">Reference proteome</keyword>
<name>A0ABY6B0V1_9BURK</name>
<dbReference type="PANTHER" id="PTHR32552">
    <property type="entry name" value="FERRICHROME IRON RECEPTOR-RELATED"/>
    <property type="match status" value="1"/>
</dbReference>
<dbReference type="Proteomes" id="UP001064933">
    <property type="component" value="Chromosome"/>
</dbReference>
<keyword evidence="5 10" id="KW-0812">Transmembrane</keyword>
<dbReference type="InterPro" id="IPR012910">
    <property type="entry name" value="Plug_dom"/>
</dbReference>
<evidence type="ECO:0000256" key="5">
    <source>
        <dbReference type="ARBA" id="ARBA00022692"/>
    </source>
</evidence>
<evidence type="ECO:0000256" key="2">
    <source>
        <dbReference type="ARBA" id="ARBA00009810"/>
    </source>
</evidence>
<dbReference type="CDD" id="cd01347">
    <property type="entry name" value="ligand_gated_channel"/>
    <property type="match status" value="1"/>
</dbReference>
<dbReference type="InterPro" id="IPR037066">
    <property type="entry name" value="Plug_dom_sf"/>
</dbReference>
<reference evidence="14" key="1">
    <citation type="submission" date="2022-10" db="EMBL/GenBank/DDBJ databases">
        <title>Characterization and whole genome sequencing of a new Roseateles species, isolated from fresh water.</title>
        <authorList>
            <person name="Guliayeva D.Y."/>
            <person name="Akhremchuk A.E."/>
            <person name="Sikolenko M.A."/>
            <person name="Valentovich L.N."/>
            <person name="Sidarenka A.V."/>
        </authorList>
    </citation>
    <scope>NUCLEOTIDE SEQUENCE</scope>
    <source>
        <strain evidence="14">BIM B-1768</strain>
    </source>
</reference>
<dbReference type="InterPro" id="IPR000531">
    <property type="entry name" value="Beta-barrel_TonB"/>
</dbReference>
<evidence type="ECO:0000256" key="9">
    <source>
        <dbReference type="ARBA" id="ARBA00023237"/>
    </source>
</evidence>
<gene>
    <name evidence="14" type="ORF">N4261_18250</name>
</gene>
<comment type="subcellular location">
    <subcellularLocation>
        <location evidence="1 10">Cell outer membrane</location>
        <topology evidence="1 10">Multi-pass membrane protein</topology>
    </subcellularLocation>
</comment>
<evidence type="ECO:0000313" key="14">
    <source>
        <dbReference type="EMBL" id="UXH76955.1"/>
    </source>
</evidence>
<evidence type="ECO:0000259" key="12">
    <source>
        <dbReference type="Pfam" id="PF00593"/>
    </source>
</evidence>
<protein>
    <submittedName>
        <fullName evidence="14">TonB-dependent siderophore receptor</fullName>
    </submittedName>
</protein>
<dbReference type="Gene3D" id="2.40.170.20">
    <property type="entry name" value="TonB-dependent receptor, beta-barrel domain"/>
    <property type="match status" value="1"/>
</dbReference>
<evidence type="ECO:0000256" key="4">
    <source>
        <dbReference type="ARBA" id="ARBA00022452"/>
    </source>
</evidence>
<dbReference type="NCBIfam" id="TIGR01783">
    <property type="entry name" value="TonB-siderophor"/>
    <property type="match status" value="1"/>
</dbReference>
<evidence type="ECO:0000256" key="11">
    <source>
        <dbReference type="RuleBase" id="RU003357"/>
    </source>
</evidence>
<evidence type="ECO:0000256" key="1">
    <source>
        <dbReference type="ARBA" id="ARBA00004571"/>
    </source>
</evidence>
<dbReference type="PROSITE" id="PS52016">
    <property type="entry name" value="TONB_DEPENDENT_REC_3"/>
    <property type="match status" value="1"/>
</dbReference>
<evidence type="ECO:0000256" key="6">
    <source>
        <dbReference type="ARBA" id="ARBA00023077"/>
    </source>
</evidence>
<keyword evidence="7 10" id="KW-0472">Membrane</keyword>
<proteinExistence type="inferred from homology"/>
<keyword evidence="6 11" id="KW-0798">TonB box</keyword>
<sequence>MPMLALLSLSPARAETAEPAQPEALPSVEVVGRSSSGRYHAADAVGAKTELPLRELPQSVRVMTRQAMDDLGATRLDDLLDYVGGVSRQNNFGGLWDNIAIRGLAGNENTGMATLLNGFGSNRGFNAPRDLAGVERIEFLKGPAAALYGSSEPGGTLNVVSKAPLWSAGHSLEAYGGSQGLRRFALDSTGPLGERVAFRLNLASEDRDGFRDHVGSQRRVVAPALTWRLSPSTEVDYRGEWLRHATPLDRGVVAVDGRLGAIPRDRFLGEPADGDVTVRNSNHQLALQHEWTPDWRSRVAVSYRTTGIEGFSTEASALRADGSLTRQRRYRDYDSEDVALQAELQGRLRTGAVSHELLAGMETFRFRMDSRMLRANPTATAPYAIDIHRPVYGQPQPTPLPNTDTLERQRDTAFYLQDAVSLGRHWRVVGGLRWDRYEQSLMNRRTRIETRQTPSEVAPRLGVSWLPADGWTVYASAGRSFRPNTGSDAAGQAFEPEHGRALELGGKWESAHGRAGATVALFDIRKSGVLTADPINSGFSMAAGEVRSRGLELDGAGWVSAHWRINASLVLNDAEVRRDRTLEVGSRLLNVPRVNGSLLAVYENSLTNGQGYGVGGGVTHTGRRLGQARTQAEVDAGTRAFDLPAYTTAKLVAFWRVTPKLRVSLDVDNLFDTTYYASSYSRVWVAPGASRSISLGLQVKL</sequence>
<evidence type="ECO:0000256" key="7">
    <source>
        <dbReference type="ARBA" id="ARBA00023136"/>
    </source>
</evidence>
<dbReference type="InterPro" id="IPR036942">
    <property type="entry name" value="Beta-barrel_TonB_sf"/>
</dbReference>
<dbReference type="Gene3D" id="2.170.130.10">
    <property type="entry name" value="TonB-dependent receptor, plug domain"/>
    <property type="match status" value="1"/>
</dbReference>
<evidence type="ECO:0000256" key="3">
    <source>
        <dbReference type="ARBA" id="ARBA00022448"/>
    </source>
</evidence>
<dbReference type="RefSeq" id="WP_261756697.1">
    <property type="nucleotide sequence ID" value="NZ_CP104562.2"/>
</dbReference>
<keyword evidence="4 10" id="KW-1134">Transmembrane beta strand</keyword>
<evidence type="ECO:0000256" key="10">
    <source>
        <dbReference type="PROSITE-ProRule" id="PRU01360"/>
    </source>
</evidence>
<evidence type="ECO:0000313" key="15">
    <source>
        <dbReference type="Proteomes" id="UP001064933"/>
    </source>
</evidence>
<comment type="similarity">
    <text evidence="2 10 11">Belongs to the TonB-dependent receptor family.</text>
</comment>
<accession>A0ABY6B0V1</accession>
<dbReference type="InterPro" id="IPR039426">
    <property type="entry name" value="TonB-dep_rcpt-like"/>
</dbReference>
<dbReference type="InterPro" id="IPR010105">
    <property type="entry name" value="TonB_sidphr_rcpt"/>
</dbReference>
<dbReference type="Pfam" id="PF00593">
    <property type="entry name" value="TonB_dep_Rec_b-barrel"/>
    <property type="match status" value="1"/>
</dbReference>
<feature type="domain" description="TonB-dependent receptor plug" evidence="13">
    <location>
        <begin position="53"/>
        <end position="156"/>
    </location>
</feature>
<evidence type="ECO:0000256" key="8">
    <source>
        <dbReference type="ARBA" id="ARBA00023170"/>
    </source>
</evidence>
<evidence type="ECO:0000259" key="13">
    <source>
        <dbReference type="Pfam" id="PF07715"/>
    </source>
</evidence>
<organism evidence="14 15">
    <name type="scientific">Roseateles amylovorans</name>
    <dbReference type="NCBI Taxonomy" id="2978473"/>
    <lineage>
        <taxon>Bacteria</taxon>
        <taxon>Pseudomonadati</taxon>
        <taxon>Pseudomonadota</taxon>
        <taxon>Betaproteobacteria</taxon>
        <taxon>Burkholderiales</taxon>
        <taxon>Sphaerotilaceae</taxon>
        <taxon>Roseateles</taxon>
    </lineage>
</organism>
<dbReference type="PANTHER" id="PTHR32552:SF90">
    <property type="entry name" value="METAL-PSEUDOPALINE RECEPTOR CNTO"/>
    <property type="match status" value="1"/>
</dbReference>
<keyword evidence="3 10" id="KW-0813">Transport</keyword>
<dbReference type="SUPFAM" id="SSF56935">
    <property type="entry name" value="Porins"/>
    <property type="match status" value="1"/>
</dbReference>
<dbReference type="Pfam" id="PF07715">
    <property type="entry name" value="Plug"/>
    <property type="match status" value="1"/>
</dbReference>